<dbReference type="Proteomes" id="UP000652761">
    <property type="component" value="Unassembled WGS sequence"/>
</dbReference>
<feature type="non-terminal residue" evidence="2">
    <location>
        <position position="136"/>
    </location>
</feature>
<keyword evidence="3" id="KW-1185">Reference proteome</keyword>
<name>A0A843V0J6_COLES</name>
<dbReference type="EMBL" id="NMUH01001039">
    <property type="protein sequence ID" value="MQL88217.1"/>
    <property type="molecule type" value="Genomic_DNA"/>
</dbReference>
<gene>
    <name evidence="2" type="ORF">Taro_020772</name>
</gene>
<organism evidence="2 3">
    <name type="scientific">Colocasia esculenta</name>
    <name type="common">Wild taro</name>
    <name type="synonym">Arum esculentum</name>
    <dbReference type="NCBI Taxonomy" id="4460"/>
    <lineage>
        <taxon>Eukaryota</taxon>
        <taxon>Viridiplantae</taxon>
        <taxon>Streptophyta</taxon>
        <taxon>Embryophyta</taxon>
        <taxon>Tracheophyta</taxon>
        <taxon>Spermatophyta</taxon>
        <taxon>Magnoliopsida</taxon>
        <taxon>Liliopsida</taxon>
        <taxon>Araceae</taxon>
        <taxon>Aroideae</taxon>
        <taxon>Colocasieae</taxon>
        <taxon>Colocasia</taxon>
    </lineage>
</organism>
<feature type="compositionally biased region" description="Low complexity" evidence="1">
    <location>
        <begin position="94"/>
        <end position="103"/>
    </location>
</feature>
<evidence type="ECO:0000313" key="3">
    <source>
        <dbReference type="Proteomes" id="UP000652761"/>
    </source>
</evidence>
<sequence>CCGLGCCSLIFLDGYLGGNGTEGVSKTSKPKGERYIRTGERDTWKSGLTPLPLSRCLQETGREGRVPAEGPLPAAVAWVRAAAAASSRRRHRGPAPGRCGPAPGRRRPPQPPLLQRQPGSRPPQTPSRGYSAFVLI</sequence>
<protein>
    <submittedName>
        <fullName evidence="2">Uncharacterized protein</fullName>
    </submittedName>
</protein>
<proteinExistence type="predicted"/>
<reference evidence="2" key="1">
    <citation type="submission" date="2017-07" db="EMBL/GenBank/DDBJ databases">
        <title>Taro Niue Genome Assembly and Annotation.</title>
        <authorList>
            <person name="Atibalentja N."/>
            <person name="Keating K."/>
            <person name="Fields C.J."/>
        </authorList>
    </citation>
    <scope>NUCLEOTIDE SEQUENCE</scope>
    <source>
        <strain evidence="2">Niue_2</strain>
        <tissue evidence="2">Leaf</tissue>
    </source>
</reference>
<evidence type="ECO:0000313" key="2">
    <source>
        <dbReference type="EMBL" id="MQL88217.1"/>
    </source>
</evidence>
<accession>A0A843V0J6</accession>
<comment type="caution">
    <text evidence="2">The sequence shown here is derived from an EMBL/GenBank/DDBJ whole genome shotgun (WGS) entry which is preliminary data.</text>
</comment>
<evidence type="ECO:0000256" key="1">
    <source>
        <dbReference type="SAM" id="MobiDB-lite"/>
    </source>
</evidence>
<dbReference type="AlphaFoldDB" id="A0A843V0J6"/>
<feature type="region of interest" description="Disordered" evidence="1">
    <location>
        <begin position="83"/>
        <end position="131"/>
    </location>
</feature>